<keyword evidence="2" id="KW-1185">Reference proteome</keyword>
<evidence type="ECO:0000313" key="2">
    <source>
        <dbReference type="Proteomes" id="UP000216035"/>
    </source>
</evidence>
<evidence type="ECO:0000313" key="1">
    <source>
        <dbReference type="EMBL" id="OYQ49036.1"/>
    </source>
</evidence>
<dbReference type="Proteomes" id="UP000216035">
    <property type="component" value="Unassembled WGS sequence"/>
</dbReference>
<dbReference type="AlphaFoldDB" id="A0A256A5M3"/>
<dbReference type="OrthoDB" id="1262144at2"/>
<dbReference type="EMBL" id="NOXX01000110">
    <property type="protein sequence ID" value="OYQ49036.1"/>
    <property type="molecule type" value="Genomic_DNA"/>
</dbReference>
<gene>
    <name evidence="1" type="ORF">CHX27_01790</name>
</gene>
<comment type="caution">
    <text evidence="1">The sequence shown here is derived from an EMBL/GenBank/DDBJ whole genome shotgun (WGS) entry which is preliminary data.</text>
</comment>
<reference evidence="1 2" key="1">
    <citation type="submission" date="2017-07" db="EMBL/GenBank/DDBJ databases">
        <title>Flavobacterium cyanobacteriorum sp. nov., isolated from cyanobacterial aggregates in a eutrophic lake.</title>
        <authorList>
            <person name="Cai H."/>
        </authorList>
    </citation>
    <scope>NUCLEOTIDE SEQUENCE [LARGE SCALE GENOMIC DNA]</scope>
    <source>
        <strain evidence="1 2">TH167</strain>
    </source>
</reference>
<sequence length="80" mass="9124">MNRADILRNNIIDKLLTISNKDYLSALHQLVENSSVDNDLVKLSDEQILMLKLSDKDIEAGKLISQEELDKSDLEWLKGL</sequence>
<name>A0A256A5M3_9FLAO</name>
<accession>A0A256A5M3</accession>
<dbReference type="RefSeq" id="WP_094485057.1">
    <property type="nucleotide sequence ID" value="NZ_NOXX01000110.1"/>
</dbReference>
<organism evidence="1 2">
    <name type="scientific">Flavobacterium aurantiibacter</name>
    <dbReference type="NCBI Taxonomy" id="2023067"/>
    <lineage>
        <taxon>Bacteria</taxon>
        <taxon>Pseudomonadati</taxon>
        <taxon>Bacteroidota</taxon>
        <taxon>Flavobacteriia</taxon>
        <taxon>Flavobacteriales</taxon>
        <taxon>Flavobacteriaceae</taxon>
        <taxon>Flavobacterium</taxon>
    </lineage>
</organism>
<protein>
    <submittedName>
        <fullName evidence="1">Uncharacterized protein</fullName>
    </submittedName>
</protein>
<proteinExistence type="predicted"/>